<protein>
    <submittedName>
        <fullName evidence="2">Uncharacterized protein</fullName>
    </submittedName>
</protein>
<dbReference type="AlphaFoldDB" id="A0A8X8CQE0"/>
<dbReference type="EMBL" id="JAAWWB010000017">
    <property type="protein sequence ID" value="KAG6762605.1"/>
    <property type="molecule type" value="Genomic_DNA"/>
</dbReference>
<comment type="similarity">
    <text evidence="1">Belongs to the glycosyl hydrolase 3 family.</text>
</comment>
<name>A0A8X8CQE0_POPTO</name>
<dbReference type="PANTHER" id="PTHR42721:SF3">
    <property type="entry name" value="BETA-D-XYLOSIDASE 5-RELATED"/>
    <property type="match status" value="1"/>
</dbReference>
<evidence type="ECO:0000313" key="2">
    <source>
        <dbReference type="EMBL" id="KAG6762605.1"/>
    </source>
</evidence>
<dbReference type="OrthoDB" id="47059at2759"/>
<dbReference type="PANTHER" id="PTHR42721">
    <property type="entry name" value="SUGAR HYDROLASE-RELATED"/>
    <property type="match status" value="1"/>
</dbReference>
<dbReference type="GO" id="GO:0045493">
    <property type="term" value="P:xylan catabolic process"/>
    <property type="evidence" value="ECO:0007669"/>
    <property type="project" value="InterPro"/>
</dbReference>
<evidence type="ECO:0000256" key="1">
    <source>
        <dbReference type="ARBA" id="ARBA00005336"/>
    </source>
</evidence>
<dbReference type="GO" id="GO:0009044">
    <property type="term" value="F:xylan 1,4-beta-xylosidase activity"/>
    <property type="evidence" value="ECO:0007669"/>
    <property type="project" value="InterPro"/>
</dbReference>
<dbReference type="GO" id="GO:0031222">
    <property type="term" value="P:arabinan catabolic process"/>
    <property type="evidence" value="ECO:0007669"/>
    <property type="project" value="TreeGrafter"/>
</dbReference>
<keyword evidence="3" id="KW-1185">Reference proteome</keyword>
<dbReference type="Proteomes" id="UP000886885">
    <property type="component" value="Chromosome 9A"/>
</dbReference>
<comment type="caution">
    <text evidence="2">The sequence shown here is derived from an EMBL/GenBank/DDBJ whole genome shotgun (WGS) entry which is preliminary data.</text>
</comment>
<gene>
    <name evidence="2" type="ORF">POTOM_033117</name>
</gene>
<sequence>MNQFPFCDASLSYENRTKDFISSLTLQEKVQQLGNHAARVSQLGVPAYKWWSEALHGMASVGYGVHLQYLAPLASQSLTIDVFCDPSFYKHYTAYDMDKWKGANRFHFDARVTKKDLVGTFQPLFRSCVEKGHVSGVMCSYNRVNGIPTCADPDLLKGAIRGQHNLDDFALLLSRAFMNPAICRNVVSKYVCSEEHQKLALDAAKQGIVLLDNNGALSLSKNATKNLVVIGPNSNATTTSMLVCLVNTLPLYKDCITTKAVTTLDVVVLMARLDQSINPIDISFAKNESKIGRILCVGYPNQAGGDAITQVIFEDHDSSNLYISIPTPNDFLPGRSSLTWYPKEYSDQVNMRANSTDNFPGKTYSVNCTNLQFGLVISVRNYGISRELPPALFYNSNSIVTEAEQFSILTKTPSA</sequence>
<evidence type="ECO:0000313" key="3">
    <source>
        <dbReference type="Proteomes" id="UP000886885"/>
    </source>
</evidence>
<accession>A0A8X8CQE0</accession>
<reference evidence="2" key="1">
    <citation type="journal article" date="2020" name="bioRxiv">
        <title>Hybrid origin of Populus tomentosa Carr. identified through genome sequencing and phylogenomic analysis.</title>
        <authorList>
            <person name="An X."/>
            <person name="Gao K."/>
            <person name="Chen Z."/>
            <person name="Li J."/>
            <person name="Yang X."/>
            <person name="Yang X."/>
            <person name="Zhou J."/>
            <person name="Guo T."/>
            <person name="Zhao T."/>
            <person name="Huang S."/>
            <person name="Miao D."/>
            <person name="Khan W.U."/>
            <person name="Rao P."/>
            <person name="Ye M."/>
            <person name="Lei B."/>
            <person name="Liao W."/>
            <person name="Wang J."/>
            <person name="Ji L."/>
            <person name="Li Y."/>
            <person name="Guo B."/>
            <person name="Mustafa N.S."/>
            <person name="Li S."/>
            <person name="Yun Q."/>
            <person name="Keller S.R."/>
            <person name="Mao J."/>
            <person name="Zhang R."/>
            <person name="Strauss S.H."/>
        </authorList>
    </citation>
    <scope>NUCLEOTIDE SEQUENCE</scope>
    <source>
        <strain evidence="2">GM15</strain>
        <tissue evidence="2">Leaf</tissue>
    </source>
</reference>
<dbReference type="GO" id="GO:0046556">
    <property type="term" value="F:alpha-L-arabinofuranosidase activity"/>
    <property type="evidence" value="ECO:0007669"/>
    <property type="project" value="TreeGrafter"/>
</dbReference>
<proteinExistence type="inferred from homology"/>
<dbReference type="InterPro" id="IPR044993">
    <property type="entry name" value="BXL"/>
</dbReference>
<organism evidence="2 3">
    <name type="scientific">Populus tomentosa</name>
    <name type="common">Chinese white poplar</name>
    <dbReference type="NCBI Taxonomy" id="118781"/>
    <lineage>
        <taxon>Eukaryota</taxon>
        <taxon>Viridiplantae</taxon>
        <taxon>Streptophyta</taxon>
        <taxon>Embryophyta</taxon>
        <taxon>Tracheophyta</taxon>
        <taxon>Spermatophyta</taxon>
        <taxon>Magnoliopsida</taxon>
        <taxon>eudicotyledons</taxon>
        <taxon>Gunneridae</taxon>
        <taxon>Pentapetalae</taxon>
        <taxon>rosids</taxon>
        <taxon>fabids</taxon>
        <taxon>Malpighiales</taxon>
        <taxon>Salicaceae</taxon>
        <taxon>Saliceae</taxon>
        <taxon>Populus</taxon>
    </lineage>
</organism>